<evidence type="ECO:0000313" key="2">
    <source>
        <dbReference type="EMBL" id="NDJ17066.1"/>
    </source>
</evidence>
<comment type="caution">
    <text evidence="2">The sequence shown here is derived from an EMBL/GenBank/DDBJ whole genome shotgun (WGS) entry which is preliminary data.</text>
</comment>
<protein>
    <recommendedName>
        <fullName evidence="1">Tox-PL-2 domain-containing protein</fullName>
    </recommendedName>
</protein>
<evidence type="ECO:0000259" key="1">
    <source>
        <dbReference type="Pfam" id="PF15643"/>
    </source>
</evidence>
<dbReference type="Proteomes" id="UP000646053">
    <property type="component" value="Unassembled WGS sequence"/>
</dbReference>
<organism evidence="2 3">
    <name type="scientific">Myxacorys almedinensis A</name>
    <dbReference type="NCBI Taxonomy" id="2690445"/>
    <lineage>
        <taxon>Bacteria</taxon>
        <taxon>Bacillati</taxon>
        <taxon>Cyanobacteriota</taxon>
        <taxon>Cyanophyceae</taxon>
        <taxon>Leptolyngbyales</taxon>
        <taxon>Leptolyngbyaceae</taxon>
        <taxon>Myxacorys</taxon>
        <taxon>Myxacorys almedinensis</taxon>
    </lineage>
</organism>
<dbReference type="Pfam" id="PF15643">
    <property type="entry name" value="Tox-PL-2"/>
    <property type="match status" value="1"/>
</dbReference>
<dbReference type="AlphaFoldDB" id="A0A8J7Z3C0"/>
<gene>
    <name evidence="2" type="ORF">GS601_07160</name>
</gene>
<proteinExistence type="predicted"/>
<accession>A0A8J7Z3C0</accession>
<reference evidence="2" key="1">
    <citation type="submission" date="2019-12" db="EMBL/GenBank/DDBJ databases">
        <title>High-Quality draft genome sequences of three cyanobacteria isolated from the limestone walls of the Old Cathedral of Coimbra.</title>
        <authorList>
            <person name="Tiago I."/>
            <person name="Soares F."/>
            <person name="Portugal A."/>
        </authorList>
    </citation>
    <scope>NUCLEOTIDE SEQUENCE</scope>
    <source>
        <strain evidence="2">A</strain>
    </source>
</reference>
<name>A0A8J7Z3C0_9CYAN</name>
<dbReference type="EMBL" id="WVIE01000006">
    <property type="protein sequence ID" value="NDJ17066.1"/>
    <property type="molecule type" value="Genomic_DNA"/>
</dbReference>
<evidence type="ECO:0000313" key="3">
    <source>
        <dbReference type="Proteomes" id="UP000646053"/>
    </source>
</evidence>
<feature type="domain" description="Tox-PL-2" evidence="1">
    <location>
        <begin position="9"/>
        <end position="104"/>
    </location>
</feature>
<keyword evidence="3" id="KW-1185">Reference proteome</keyword>
<dbReference type="InterPro" id="IPR028910">
    <property type="entry name" value="Tox-PL-2_dom"/>
</dbReference>
<sequence>MSLETNEEIYREVGKIVEPFEVLECLECAQAVISWLKQNQIQGTLLRLRTKYRDEFILSDRWEKFGRTESISTNGIHYGVEVRGRVFDNLSIEGLSREAWINDFACRRGAFILEELEQV</sequence>